<feature type="compositionally biased region" description="Basic residues" evidence="1">
    <location>
        <begin position="1"/>
        <end position="11"/>
    </location>
</feature>
<dbReference type="AlphaFoldDB" id="A0A077ZZE4"/>
<feature type="compositionally biased region" description="Polar residues" evidence="1">
    <location>
        <begin position="17"/>
        <end position="26"/>
    </location>
</feature>
<feature type="region of interest" description="Disordered" evidence="1">
    <location>
        <begin position="95"/>
        <end position="119"/>
    </location>
</feature>
<proteinExistence type="predicted"/>
<dbReference type="InParanoid" id="A0A077ZZE4"/>
<sequence length="119" mass="13998">MSKKEQKKQQNRKFGENRTSSSQHPQIIQGRQVPSGQTKQQNGQFINDKIQRNQKDHQNQNEEVNFDHPESSEESEQLEIQQKVLKEHSFTNNIEDQYGQIKDDGNQASKIPYKNENFQ</sequence>
<evidence type="ECO:0000313" key="2">
    <source>
        <dbReference type="EMBL" id="CDW74962.1"/>
    </source>
</evidence>
<evidence type="ECO:0000313" key="3">
    <source>
        <dbReference type="Proteomes" id="UP000039865"/>
    </source>
</evidence>
<organism evidence="2 3">
    <name type="scientific">Stylonychia lemnae</name>
    <name type="common">Ciliate</name>
    <dbReference type="NCBI Taxonomy" id="5949"/>
    <lineage>
        <taxon>Eukaryota</taxon>
        <taxon>Sar</taxon>
        <taxon>Alveolata</taxon>
        <taxon>Ciliophora</taxon>
        <taxon>Intramacronucleata</taxon>
        <taxon>Spirotrichea</taxon>
        <taxon>Stichotrichia</taxon>
        <taxon>Sporadotrichida</taxon>
        <taxon>Oxytrichidae</taxon>
        <taxon>Stylonychinae</taxon>
        <taxon>Stylonychia</taxon>
    </lineage>
</organism>
<reference evidence="2 3" key="1">
    <citation type="submission" date="2014-06" db="EMBL/GenBank/DDBJ databases">
        <authorList>
            <person name="Swart Estienne"/>
        </authorList>
    </citation>
    <scope>NUCLEOTIDE SEQUENCE [LARGE SCALE GENOMIC DNA]</scope>
    <source>
        <strain evidence="2 3">130c</strain>
    </source>
</reference>
<gene>
    <name evidence="2" type="primary">Contig14399.g15344</name>
    <name evidence="2" type="ORF">STYLEM_3946</name>
</gene>
<dbReference type="Proteomes" id="UP000039865">
    <property type="component" value="Unassembled WGS sequence"/>
</dbReference>
<feature type="compositionally biased region" description="Basic and acidic residues" evidence="1">
    <location>
        <begin position="49"/>
        <end position="71"/>
    </location>
</feature>
<feature type="compositionally biased region" description="Polar residues" evidence="1">
    <location>
        <begin position="32"/>
        <end position="45"/>
    </location>
</feature>
<accession>A0A077ZZE4</accession>
<name>A0A077ZZE4_STYLE</name>
<dbReference type="EMBL" id="CCKQ01003823">
    <property type="protein sequence ID" value="CDW74962.1"/>
    <property type="molecule type" value="Genomic_DNA"/>
</dbReference>
<keyword evidence="3" id="KW-1185">Reference proteome</keyword>
<protein>
    <submittedName>
        <fullName evidence="2">Uncharacterized protein</fullName>
    </submittedName>
</protein>
<feature type="region of interest" description="Disordered" evidence="1">
    <location>
        <begin position="1"/>
        <end position="79"/>
    </location>
</feature>
<evidence type="ECO:0000256" key="1">
    <source>
        <dbReference type="SAM" id="MobiDB-lite"/>
    </source>
</evidence>